<organism evidence="2 3">
    <name type="scientific">Phyllachora maydis</name>
    <dbReference type="NCBI Taxonomy" id="1825666"/>
    <lineage>
        <taxon>Eukaryota</taxon>
        <taxon>Fungi</taxon>
        <taxon>Dikarya</taxon>
        <taxon>Ascomycota</taxon>
        <taxon>Pezizomycotina</taxon>
        <taxon>Sordariomycetes</taxon>
        <taxon>Sordariomycetidae</taxon>
        <taxon>Phyllachorales</taxon>
        <taxon>Phyllachoraceae</taxon>
        <taxon>Phyllachora</taxon>
    </lineage>
</organism>
<sequence>MAHKLADLLAQDPSTTAFNYRQKITKLRINVEQIVAKTYKGKHLDLKSLVANVPRLRDLTSMVSAKDLTFIRQLHQTQAFSRLKKLSLVNYQLPTLLENNIEEAVATAKDEAYLQQVADAILALPNLDFLSIESSTIVNGYLLPLLPRNLKNITLINCWDVQADELSTFLLSHGSQVEHLTLHHNQSLSLAFVKTLGTACPRLKSLDMDFKYYNHHEFYHDGRPAYDHVLQEGDTPDWPSGIESIELRNARKWAPEAAEMLFRSLVDNATRFTKLRHLALKVMLDIPFRQRSEIREKWESKMKQVFLRRSADPMPFHSLRPSGEASAPKCRSKKRKSRDFSVPGQETRRSPRFKDMDNAGLASRASSCGRGRRLSARSRPSYVEPETDDDTDMEDAADADSSRQSSVSAGAAARSSNDGQEVVIQGLCDVVEVHIDNQKQTETVWAMSDFLDAESDDPTDSEWNGDQEAEESYAW</sequence>
<evidence type="ECO:0000256" key="1">
    <source>
        <dbReference type="SAM" id="MobiDB-lite"/>
    </source>
</evidence>
<dbReference type="InterPro" id="IPR032675">
    <property type="entry name" value="LRR_dom_sf"/>
</dbReference>
<dbReference type="PANTHER" id="PTHR34755:SF4">
    <property type="entry name" value="F-BOX DOMAIN-CONTAINING PROTEIN"/>
    <property type="match status" value="1"/>
</dbReference>
<dbReference type="InterPro" id="IPR052109">
    <property type="entry name" value="SRRM_Domain-Containing"/>
</dbReference>
<evidence type="ECO:0000313" key="3">
    <source>
        <dbReference type="Proteomes" id="UP001217918"/>
    </source>
</evidence>
<feature type="compositionally biased region" description="Acidic residues" evidence="1">
    <location>
        <begin position="385"/>
        <end position="398"/>
    </location>
</feature>
<dbReference type="Proteomes" id="UP001217918">
    <property type="component" value="Unassembled WGS sequence"/>
</dbReference>
<feature type="compositionally biased region" description="Low complexity" evidence="1">
    <location>
        <begin position="359"/>
        <end position="369"/>
    </location>
</feature>
<feature type="region of interest" description="Disordered" evidence="1">
    <location>
        <begin position="313"/>
        <end position="419"/>
    </location>
</feature>
<gene>
    <name evidence="2" type="ORF">P8C59_007239</name>
</gene>
<dbReference type="PANTHER" id="PTHR34755">
    <property type="entry name" value="SERINE/ARGININE REPETITIVE MATRIX PROTEIN 3-RELATED"/>
    <property type="match status" value="1"/>
</dbReference>
<protein>
    <submittedName>
        <fullName evidence="2">Uncharacterized protein</fullName>
    </submittedName>
</protein>
<feature type="region of interest" description="Disordered" evidence="1">
    <location>
        <begin position="451"/>
        <end position="475"/>
    </location>
</feature>
<accession>A0AAD9MFC1</accession>
<dbReference type="EMBL" id="JAQQPM010000006">
    <property type="protein sequence ID" value="KAK2072915.1"/>
    <property type="molecule type" value="Genomic_DNA"/>
</dbReference>
<dbReference type="Gene3D" id="3.80.10.10">
    <property type="entry name" value="Ribonuclease Inhibitor"/>
    <property type="match status" value="1"/>
</dbReference>
<feature type="compositionally biased region" description="Basic and acidic residues" evidence="1">
    <location>
        <begin position="346"/>
        <end position="357"/>
    </location>
</feature>
<evidence type="ECO:0000313" key="2">
    <source>
        <dbReference type="EMBL" id="KAK2072915.1"/>
    </source>
</evidence>
<keyword evidence="3" id="KW-1185">Reference proteome</keyword>
<feature type="compositionally biased region" description="Low complexity" evidence="1">
    <location>
        <begin position="402"/>
        <end position="416"/>
    </location>
</feature>
<comment type="caution">
    <text evidence="2">The sequence shown here is derived from an EMBL/GenBank/DDBJ whole genome shotgun (WGS) entry which is preliminary data.</text>
</comment>
<reference evidence="2" key="1">
    <citation type="journal article" date="2023" name="Mol. Plant Microbe Interact.">
        <title>Elucidating the Obligate Nature and Biological Capacity of an Invasive Fungal Corn Pathogen.</title>
        <authorList>
            <person name="MacCready J.S."/>
            <person name="Roggenkamp E.M."/>
            <person name="Gdanetz K."/>
            <person name="Chilvers M.I."/>
        </authorList>
    </citation>
    <scope>NUCLEOTIDE SEQUENCE</scope>
    <source>
        <strain evidence="2">PM02</strain>
    </source>
</reference>
<proteinExistence type="predicted"/>
<name>A0AAD9MFC1_9PEZI</name>
<dbReference type="SUPFAM" id="SSF52047">
    <property type="entry name" value="RNI-like"/>
    <property type="match status" value="1"/>
</dbReference>
<dbReference type="AlphaFoldDB" id="A0AAD9MFC1"/>